<dbReference type="AlphaFoldDB" id="A0A0D8BAW0"/>
<gene>
    <name evidence="2" type="ORF">FF36_04451</name>
</gene>
<dbReference type="CDD" id="cd00093">
    <property type="entry name" value="HTH_XRE"/>
    <property type="match status" value="1"/>
</dbReference>
<dbReference type="Gene3D" id="3.30.450.180">
    <property type="match status" value="1"/>
</dbReference>
<dbReference type="PATRIC" id="fig|1502723.3.peg.4383"/>
<dbReference type="PANTHER" id="PTHR35010">
    <property type="entry name" value="BLL4672 PROTEIN-RELATED"/>
    <property type="match status" value="1"/>
</dbReference>
<dbReference type="RefSeq" id="WP_044886979.1">
    <property type="nucleotide sequence ID" value="NZ_JYFN01000041.1"/>
</dbReference>
<dbReference type="EMBL" id="JYFN01000041">
    <property type="protein sequence ID" value="KJE21220.1"/>
    <property type="molecule type" value="Genomic_DNA"/>
</dbReference>
<dbReference type="InterPro" id="IPR041413">
    <property type="entry name" value="MLTR_LBD"/>
</dbReference>
<dbReference type="InterPro" id="IPR001387">
    <property type="entry name" value="Cro/C1-type_HTH"/>
</dbReference>
<evidence type="ECO:0000313" key="2">
    <source>
        <dbReference type="EMBL" id="KJE21220.1"/>
    </source>
</evidence>
<dbReference type="PROSITE" id="PS50943">
    <property type="entry name" value="HTH_CROC1"/>
    <property type="match status" value="1"/>
</dbReference>
<organism evidence="2 3">
    <name type="scientific">Frankia torreyi</name>
    <dbReference type="NCBI Taxonomy" id="1856"/>
    <lineage>
        <taxon>Bacteria</taxon>
        <taxon>Bacillati</taxon>
        <taxon>Actinomycetota</taxon>
        <taxon>Actinomycetes</taxon>
        <taxon>Frankiales</taxon>
        <taxon>Frankiaceae</taxon>
        <taxon>Frankia</taxon>
    </lineage>
</organism>
<dbReference type="InterPro" id="IPR010982">
    <property type="entry name" value="Lambda_DNA-bd_dom_sf"/>
</dbReference>
<dbReference type="Pfam" id="PF17765">
    <property type="entry name" value="MLTR_LBD"/>
    <property type="match status" value="1"/>
</dbReference>
<dbReference type="GO" id="GO:0003677">
    <property type="term" value="F:DNA binding"/>
    <property type="evidence" value="ECO:0007669"/>
    <property type="project" value="InterPro"/>
</dbReference>
<dbReference type="SMART" id="SM00530">
    <property type="entry name" value="HTH_XRE"/>
    <property type="match status" value="1"/>
</dbReference>
<dbReference type="PANTHER" id="PTHR35010:SF4">
    <property type="entry name" value="BLL5781 PROTEIN"/>
    <property type="match status" value="1"/>
</dbReference>
<dbReference type="Pfam" id="PF01381">
    <property type="entry name" value="HTH_3"/>
    <property type="match status" value="1"/>
</dbReference>
<dbReference type="Gene3D" id="1.10.260.40">
    <property type="entry name" value="lambda repressor-like DNA-binding domains"/>
    <property type="match status" value="1"/>
</dbReference>
<comment type="caution">
    <text evidence="2">The sequence shown here is derived from an EMBL/GenBank/DDBJ whole genome shotgun (WGS) entry which is preliminary data.</text>
</comment>
<evidence type="ECO:0000259" key="1">
    <source>
        <dbReference type="PROSITE" id="PS50943"/>
    </source>
</evidence>
<reference evidence="2 3" key="2">
    <citation type="journal article" date="2016" name="Genome Announc.">
        <title>Permanent Draft Genome Sequences for Two Variants of Frankia sp. Strain CpI1, the First Frankia Strain Isolated from Root Nodules of Comptonia peregrina.</title>
        <authorList>
            <person name="Oshone R."/>
            <person name="Hurst S.G.IV."/>
            <person name="Abebe-Akele F."/>
            <person name="Simpson S."/>
            <person name="Morris K."/>
            <person name="Thomas W.K."/>
            <person name="Tisa L.S."/>
        </authorList>
    </citation>
    <scope>NUCLEOTIDE SEQUENCE [LARGE SCALE GENOMIC DNA]</scope>
    <source>
        <strain evidence="3">CpI1-S</strain>
    </source>
</reference>
<evidence type="ECO:0000313" key="3">
    <source>
        <dbReference type="Proteomes" id="UP000032545"/>
    </source>
</evidence>
<reference evidence="3" key="1">
    <citation type="submission" date="2015-02" db="EMBL/GenBank/DDBJ databases">
        <title>Draft Genome of Frankia sp. CpI1-S.</title>
        <authorList>
            <person name="Oshone R.T."/>
            <person name="Ngom M."/>
            <person name="Ghodhbane-Gtari F."/>
            <person name="Gtari M."/>
            <person name="Morris K."/>
            <person name="Thomas K."/>
            <person name="Sen A."/>
            <person name="Tisa L.S."/>
        </authorList>
    </citation>
    <scope>NUCLEOTIDE SEQUENCE [LARGE SCALE GENOMIC DNA]</scope>
    <source>
        <strain evidence="3">CpI1-S</strain>
    </source>
</reference>
<name>A0A0D8BAW0_9ACTN</name>
<proteinExistence type="predicted"/>
<protein>
    <submittedName>
        <fullName evidence="2">Transcriptional regulator, XRE family</fullName>
    </submittedName>
</protein>
<accession>A0A0D8BAW0</accession>
<keyword evidence="3" id="KW-1185">Reference proteome</keyword>
<dbReference type="Proteomes" id="UP000032545">
    <property type="component" value="Unassembled WGS sequence"/>
</dbReference>
<dbReference type="OrthoDB" id="2959414at2"/>
<dbReference type="SUPFAM" id="SSF47413">
    <property type="entry name" value="lambda repressor-like DNA-binding domains"/>
    <property type="match status" value="1"/>
</dbReference>
<sequence>MDFPRALRERRLRRRLSQLELAERAGTTQRHVSFLENGRSEPGRAMVVRLAESLDLPLRERNGLLLAAGYAPAYPRTSLDDPQLAPVRAALTHILTGHLPYPAIVVDRHGDLVAANEAFALLADGVAPDLLGPGTNVYRLALHPAGLAPRIVNLAEWSRHILNGIHAEILRNPDDRLSDLHAELGRYVPAEPLRPDHLGFAVPLHLRSAAGELRLISTITTFATAVDVTIAELKLEAFLPADQPTAALLRRTASR</sequence>
<feature type="domain" description="HTH cro/C1-type" evidence="1">
    <location>
        <begin position="7"/>
        <end position="61"/>
    </location>
</feature>